<accession>A0A1W2G5I8</accession>
<proteinExistence type="predicted"/>
<reference evidence="3 4" key="1">
    <citation type="submission" date="2017-04" db="EMBL/GenBank/DDBJ databases">
        <authorList>
            <person name="Afonso C.L."/>
            <person name="Miller P.J."/>
            <person name="Scott M.A."/>
            <person name="Spackman E."/>
            <person name="Goraichik I."/>
            <person name="Dimitrov K.M."/>
            <person name="Suarez D.L."/>
            <person name="Swayne D.E."/>
        </authorList>
    </citation>
    <scope>NUCLEOTIDE SEQUENCE [LARGE SCALE GENOMIC DNA]</scope>
    <source>
        <strain evidence="3 4">DSM 26133</strain>
    </source>
</reference>
<dbReference type="SUPFAM" id="SSF56349">
    <property type="entry name" value="DNA breaking-rejoining enzymes"/>
    <property type="match status" value="1"/>
</dbReference>
<dbReference type="EMBL" id="FWYF01000001">
    <property type="protein sequence ID" value="SMD31794.1"/>
    <property type="molecule type" value="Genomic_DNA"/>
</dbReference>
<evidence type="ECO:0000259" key="2">
    <source>
        <dbReference type="PROSITE" id="PS51898"/>
    </source>
</evidence>
<dbReference type="GO" id="GO:0003677">
    <property type="term" value="F:DNA binding"/>
    <property type="evidence" value="ECO:0007669"/>
    <property type="project" value="InterPro"/>
</dbReference>
<dbReference type="PROSITE" id="PS51898">
    <property type="entry name" value="TYR_RECOMBINASE"/>
    <property type="match status" value="1"/>
</dbReference>
<dbReference type="GO" id="GO:0006310">
    <property type="term" value="P:DNA recombination"/>
    <property type="evidence" value="ECO:0007669"/>
    <property type="project" value="UniProtKB-KW"/>
</dbReference>
<dbReference type="AlphaFoldDB" id="A0A1W2G5I8"/>
<evidence type="ECO:0000313" key="3">
    <source>
        <dbReference type="EMBL" id="SMD31794.1"/>
    </source>
</evidence>
<dbReference type="GO" id="GO:0015074">
    <property type="term" value="P:DNA integration"/>
    <property type="evidence" value="ECO:0007669"/>
    <property type="project" value="InterPro"/>
</dbReference>
<keyword evidence="1" id="KW-0233">DNA recombination</keyword>
<dbReference type="RefSeq" id="WP_084370493.1">
    <property type="nucleotide sequence ID" value="NZ_FWYF01000001.1"/>
</dbReference>
<gene>
    <name evidence="3" type="ORF">SAMN04488029_0131</name>
</gene>
<dbReference type="Proteomes" id="UP000192472">
    <property type="component" value="Unassembled WGS sequence"/>
</dbReference>
<dbReference type="InterPro" id="IPR002104">
    <property type="entry name" value="Integrase_catalytic"/>
</dbReference>
<name>A0A1W2G5I8_REIFA</name>
<dbReference type="OrthoDB" id="9785687at2"/>
<sequence>MNYKFNRIDTIKIQKIGQVGNEYFEIDLAKDVWLIRHSGILYTVAWKKFSKGPELETYKGFIASRLETKSPSVITKDMRLLKFFNSCQMSFLDIQIIPDQLKVRIKNLSLDYYSFKSYVQWLNENTSVKIESKLNFDIIELRPKSRKPYHNLESKHYELSKRTQHDLIKHFENKLNYITRFNTKKVQTGLMLMISYELGLRPIQIHALNIADLTIHTHKTERLCSLNILSVKKRSEKEYKKTKRAISIKLGNKIAEYISANKLDHLDPMFFSPRNLVRYSSTKICKLISAEFQEIGINTKDYFGNTILRHNLAQSLANQGSPSEIIASILGHNSTTASNAYVKAVPTISKIKTQALGKSKRFTEIIDMLMTGEPKKEDEVKKDRWVHGVVGNGYIGGIGGCGLPSNNQCPKNPIYSCYTCQKFHPFKDGPHQEVLDKLQAEVQLFIEQATSSGDIQFNRSIDQLELTIESVVRTIERFNK</sequence>
<dbReference type="Pfam" id="PF00589">
    <property type="entry name" value="Phage_integrase"/>
    <property type="match status" value="1"/>
</dbReference>
<feature type="domain" description="Tyr recombinase" evidence="2">
    <location>
        <begin position="158"/>
        <end position="356"/>
    </location>
</feature>
<dbReference type="InterPro" id="IPR011010">
    <property type="entry name" value="DNA_brk_join_enz"/>
</dbReference>
<evidence type="ECO:0000256" key="1">
    <source>
        <dbReference type="ARBA" id="ARBA00023172"/>
    </source>
</evidence>
<dbReference type="Gene3D" id="1.10.443.10">
    <property type="entry name" value="Intergrase catalytic core"/>
    <property type="match status" value="1"/>
</dbReference>
<dbReference type="InterPro" id="IPR013762">
    <property type="entry name" value="Integrase-like_cat_sf"/>
</dbReference>
<keyword evidence="4" id="KW-1185">Reference proteome</keyword>
<evidence type="ECO:0000313" key="4">
    <source>
        <dbReference type="Proteomes" id="UP000192472"/>
    </source>
</evidence>
<dbReference type="STRING" id="692418.SAMN04488029_0131"/>
<protein>
    <submittedName>
        <fullName evidence="3">Phage integrase family protein</fullName>
    </submittedName>
</protein>
<organism evidence="3 4">
    <name type="scientific">Reichenbachiella faecimaris</name>
    <dbReference type="NCBI Taxonomy" id="692418"/>
    <lineage>
        <taxon>Bacteria</taxon>
        <taxon>Pseudomonadati</taxon>
        <taxon>Bacteroidota</taxon>
        <taxon>Cytophagia</taxon>
        <taxon>Cytophagales</taxon>
        <taxon>Reichenbachiellaceae</taxon>
        <taxon>Reichenbachiella</taxon>
    </lineage>
</organism>